<organism evidence="1 2">
    <name type="scientific">Mucilaginibacter frigoritolerans</name>
    <dbReference type="NCBI Taxonomy" id="652788"/>
    <lineage>
        <taxon>Bacteria</taxon>
        <taxon>Pseudomonadati</taxon>
        <taxon>Bacteroidota</taxon>
        <taxon>Sphingobacteriia</taxon>
        <taxon>Sphingobacteriales</taxon>
        <taxon>Sphingobacteriaceae</taxon>
        <taxon>Mucilaginibacter</taxon>
    </lineage>
</organism>
<protein>
    <submittedName>
        <fullName evidence="1">Uncharacterized protein</fullName>
    </submittedName>
</protein>
<name>A0A562TUD2_9SPHI</name>
<dbReference type="OrthoDB" id="1453076at2"/>
<proteinExistence type="predicted"/>
<comment type="caution">
    <text evidence="1">The sequence shown here is derived from an EMBL/GenBank/DDBJ whole genome shotgun (WGS) entry which is preliminary data.</text>
</comment>
<evidence type="ECO:0000313" key="2">
    <source>
        <dbReference type="Proteomes" id="UP000317010"/>
    </source>
</evidence>
<dbReference type="EMBL" id="VLLI01000012">
    <property type="protein sequence ID" value="TWI96814.1"/>
    <property type="molecule type" value="Genomic_DNA"/>
</dbReference>
<dbReference type="RefSeq" id="WP_144915185.1">
    <property type="nucleotide sequence ID" value="NZ_VLLI01000012.1"/>
</dbReference>
<reference evidence="1 2" key="1">
    <citation type="submission" date="2019-07" db="EMBL/GenBank/DDBJ databases">
        <title>Genomic Encyclopedia of Archaeal and Bacterial Type Strains, Phase II (KMG-II): from individual species to whole genera.</title>
        <authorList>
            <person name="Goeker M."/>
        </authorList>
    </citation>
    <scope>NUCLEOTIDE SEQUENCE [LARGE SCALE GENOMIC DNA]</scope>
    <source>
        <strain evidence="1 2">ATCC BAA-1854</strain>
    </source>
</reference>
<dbReference type="AlphaFoldDB" id="A0A562TUD2"/>
<accession>A0A562TUD2</accession>
<keyword evidence="2" id="KW-1185">Reference proteome</keyword>
<dbReference type="Proteomes" id="UP000317010">
    <property type="component" value="Unassembled WGS sequence"/>
</dbReference>
<sequence length="214" mass="24906">MKPTILFISIAMLAFLNAKDQPKIKLSLLHDNNYKNNAHKIESEQAFELASQIFNSTEFYNAIKDLSFVYPNHCLTCETLDYSRKTRIPGKEVLQRLFKNPSALLSFNLEEGECRGPLGHTCPEWENKEHETTTYYLADSCNMHELETKYRLAVNICHEYMHFIGYCHPAKMGIEPQNGDIPNAINYRDDIAYRVGWIAYYICVEWQKKSHSLK</sequence>
<evidence type="ECO:0000313" key="1">
    <source>
        <dbReference type="EMBL" id="TWI96814.1"/>
    </source>
</evidence>
<gene>
    <name evidence="1" type="ORF">JN11_03927</name>
</gene>